<dbReference type="AlphaFoldDB" id="A0A7V3VT80"/>
<name>A0A7V3VT80_9BACT</name>
<reference evidence="1" key="1">
    <citation type="journal article" date="2020" name="mSystems">
        <title>Genome- and Community-Level Interaction Insights into Carbon Utilization and Element Cycling Functions of Hydrothermarchaeota in Hydrothermal Sediment.</title>
        <authorList>
            <person name="Zhou Z."/>
            <person name="Liu Y."/>
            <person name="Xu W."/>
            <person name="Pan J."/>
            <person name="Luo Z.H."/>
            <person name="Li M."/>
        </authorList>
    </citation>
    <scope>NUCLEOTIDE SEQUENCE [LARGE SCALE GENOMIC DNA]</scope>
    <source>
        <strain evidence="1">SpSt-966</strain>
    </source>
</reference>
<sequence>MLRCPIFGGELLKLLITGKIKSGKSTLVGGISEIIQIQKVGFKTYFDNQRQMLFLEILNGEKFLIAKREEKMVGIKEELDRISKKLDEIPVDNKILFIDEIGYVESVSDKFINSLVDLIERSEEMIAVIRIDSPLRSRVSSIKGIKVFEICKVE</sequence>
<dbReference type="InterPro" id="IPR027417">
    <property type="entry name" value="P-loop_NTPase"/>
</dbReference>
<dbReference type="GO" id="GO:0017111">
    <property type="term" value="F:ribonucleoside triphosphate phosphatase activity"/>
    <property type="evidence" value="ECO:0007669"/>
    <property type="project" value="InterPro"/>
</dbReference>
<organism evidence="1">
    <name type="scientific">Mesoaciditoga lauensis</name>
    <dbReference type="NCBI Taxonomy" id="1495039"/>
    <lineage>
        <taxon>Bacteria</taxon>
        <taxon>Thermotogati</taxon>
        <taxon>Thermotogota</taxon>
        <taxon>Thermotogae</taxon>
        <taxon>Mesoaciditogales</taxon>
        <taxon>Mesoaciditogaceae</taxon>
        <taxon>Mesoaciditoga</taxon>
    </lineage>
</organism>
<evidence type="ECO:0008006" key="2">
    <source>
        <dbReference type="Google" id="ProtNLM"/>
    </source>
</evidence>
<dbReference type="EMBL" id="DTPE01000271">
    <property type="protein sequence ID" value="HGE75814.1"/>
    <property type="molecule type" value="Genomic_DNA"/>
</dbReference>
<evidence type="ECO:0000313" key="1">
    <source>
        <dbReference type="EMBL" id="HGE75814.1"/>
    </source>
</evidence>
<comment type="caution">
    <text evidence="1">The sequence shown here is derived from an EMBL/GenBank/DDBJ whole genome shotgun (WGS) entry which is preliminary data.</text>
</comment>
<protein>
    <recommendedName>
        <fullName evidence="2">AAA family ATPase</fullName>
    </recommendedName>
</protein>
<gene>
    <name evidence="1" type="ORF">ENX73_06805</name>
</gene>
<accession>A0A7V3VT80</accession>
<dbReference type="Gene3D" id="3.40.50.300">
    <property type="entry name" value="P-loop containing nucleotide triphosphate hydrolases"/>
    <property type="match status" value="1"/>
</dbReference>
<dbReference type="Pfam" id="PF03266">
    <property type="entry name" value="NTPase_1"/>
    <property type="match status" value="1"/>
</dbReference>
<proteinExistence type="predicted"/>
<dbReference type="InterPro" id="IPR004948">
    <property type="entry name" value="Nuc-triphosphatase_THEP1"/>
</dbReference>
<dbReference type="SUPFAM" id="SSF52540">
    <property type="entry name" value="P-loop containing nucleoside triphosphate hydrolases"/>
    <property type="match status" value="1"/>
</dbReference>